<evidence type="ECO:0000313" key="2">
    <source>
        <dbReference type="Proteomes" id="UP000501690"/>
    </source>
</evidence>
<evidence type="ECO:0000313" key="1">
    <source>
        <dbReference type="EMBL" id="QCD79660.1"/>
    </source>
</evidence>
<accession>A0A4D6KSI1</accession>
<reference evidence="1 2" key="1">
    <citation type="submission" date="2019-04" db="EMBL/GenBank/DDBJ databases">
        <title>An improved genome assembly and genetic linkage map for asparagus bean, Vigna unguiculata ssp. sesquipedialis.</title>
        <authorList>
            <person name="Xia Q."/>
            <person name="Zhang R."/>
            <person name="Dong Y."/>
        </authorList>
    </citation>
    <scope>NUCLEOTIDE SEQUENCE [LARGE SCALE GENOMIC DNA]</scope>
    <source>
        <tissue evidence="1">Leaf</tissue>
    </source>
</reference>
<dbReference type="EMBL" id="CP039345">
    <property type="protein sequence ID" value="QCD79660.1"/>
    <property type="molecule type" value="Genomic_DNA"/>
</dbReference>
<name>A0A4D6KSI1_VIGUN</name>
<dbReference type="Proteomes" id="UP000501690">
    <property type="component" value="Linkage Group LG1"/>
</dbReference>
<sequence>MLNHIPIYWPSIILDTMIKAKRLPQYPLPYSLLISRIYEYKGVNVSDEQSHKTTTTNKIAENSLKQMKFIPFGNTYIHKDDMPSSDNEEEENPPTVTIPHVDTHIGSFSGVGGSSSSLEDHILNLNQRLEEFFLLSTHRHEEVIGLIRGLDSRISNLEHKFDKYEDDDDMSQDF</sequence>
<proteinExistence type="predicted"/>
<gene>
    <name evidence="1" type="ORF">DEO72_LG1g3307</name>
</gene>
<dbReference type="AlphaFoldDB" id="A0A4D6KSI1"/>
<keyword evidence="2" id="KW-1185">Reference proteome</keyword>
<protein>
    <submittedName>
        <fullName evidence="1">Uncharacterized protein</fullName>
    </submittedName>
</protein>
<organism evidence="1 2">
    <name type="scientific">Vigna unguiculata</name>
    <name type="common">Cowpea</name>
    <dbReference type="NCBI Taxonomy" id="3917"/>
    <lineage>
        <taxon>Eukaryota</taxon>
        <taxon>Viridiplantae</taxon>
        <taxon>Streptophyta</taxon>
        <taxon>Embryophyta</taxon>
        <taxon>Tracheophyta</taxon>
        <taxon>Spermatophyta</taxon>
        <taxon>Magnoliopsida</taxon>
        <taxon>eudicotyledons</taxon>
        <taxon>Gunneridae</taxon>
        <taxon>Pentapetalae</taxon>
        <taxon>rosids</taxon>
        <taxon>fabids</taxon>
        <taxon>Fabales</taxon>
        <taxon>Fabaceae</taxon>
        <taxon>Papilionoideae</taxon>
        <taxon>50 kb inversion clade</taxon>
        <taxon>NPAAA clade</taxon>
        <taxon>indigoferoid/millettioid clade</taxon>
        <taxon>Phaseoleae</taxon>
        <taxon>Vigna</taxon>
    </lineage>
</organism>